<feature type="transmembrane region" description="Helical" evidence="5">
    <location>
        <begin position="397"/>
        <end position="419"/>
    </location>
</feature>
<gene>
    <name evidence="6" type="ORF">A3A44_03130</name>
</gene>
<keyword evidence="1 5" id="KW-0812">Transmembrane</keyword>
<sequence>MHFSPQKRSRLSAWLGVLVLFAVVVSLLASVVPPPERAYAQDVTEGFKPELKSALQAGDRASDKKVGCSIWTDGFACAIYWVVDAITDLVVDIFLTLASVIFDSAVQLALIPLRDVTFVKIGFGITLGVTNMFFVLILLWIAIATIFDFEPYTARTLLPRLIITALLINFSLAIGTAVISLSNGIGKIFYMRIATEQPKNVAGADQIWLPGAPIASKVMLLSKIAVVNDSRPKKPITIGQAASQVGNDCLSLSNLIPVYGQITCAWSIVDASWRWTFNRPPKDEKLLTTAFKAVLFKMMLTPVLIFVMLAGVWFLFVRQISLAFLLILGPPAFLLGILPATRGMWTTWWQKLFRWSFFLPAYMFFIFLSLETGAQFTNAFIVNSSGADDKLGAMMQYFMIIGLLIGSLIAANQMGIFGAQVVMKWGKQLGLGAAKITGKVAGRAALSRAAGGFTVPRFIPGIGGRQVGGAQQMMSSAGPLASALRSIPGMTRLAQQATTMQRGVIEQRKKDLGKYNPDELKHLIGMRGTTANTRAAALQTLQEKNDLRNNDVAGFNGERIRATIGQMNAIGMDTRRIQRQRPDAALRRPGELQPYATRRVASDATPQDIENMEESVAENRDAVLGLVDHAGREHVQKLANRNDQLTDAFIRELHGLDASGQRDAAAIAAKLREVSLITGRPRNEGLARFVESAPGRALLGLRGGPQQNPPQDQTQPQPQPPPPPPPQVTIAPEEGYNRRSRSRLNPTTGEMEEEEEET</sequence>
<comment type="caution">
    <text evidence="6">The sequence shown here is derived from an EMBL/GenBank/DDBJ whole genome shotgun (WGS) entry which is preliminary data.</text>
</comment>
<proteinExistence type="predicted"/>
<feature type="transmembrane region" description="Helical" evidence="5">
    <location>
        <begin position="322"/>
        <end position="340"/>
    </location>
</feature>
<organism evidence="6 7">
    <name type="scientific">Candidatus Sungbacteria bacterium RIFCSPLOWO2_01_FULL_60_25</name>
    <dbReference type="NCBI Taxonomy" id="1802281"/>
    <lineage>
        <taxon>Bacteria</taxon>
        <taxon>Candidatus Sungiibacteriota</taxon>
    </lineage>
</organism>
<evidence type="ECO:0000256" key="1">
    <source>
        <dbReference type="ARBA" id="ARBA00022692"/>
    </source>
</evidence>
<evidence type="ECO:0000256" key="5">
    <source>
        <dbReference type="SAM" id="Phobius"/>
    </source>
</evidence>
<feature type="compositionally biased region" description="Low complexity" evidence="4">
    <location>
        <begin position="698"/>
        <end position="716"/>
    </location>
</feature>
<feature type="transmembrane region" description="Helical" evidence="5">
    <location>
        <begin position="161"/>
        <end position="182"/>
    </location>
</feature>
<dbReference type="Pfam" id="PF04610">
    <property type="entry name" value="TrbL"/>
    <property type="match status" value="1"/>
</dbReference>
<evidence type="ECO:0000313" key="6">
    <source>
        <dbReference type="EMBL" id="OHA08370.1"/>
    </source>
</evidence>
<dbReference type="EMBL" id="MHQT01000042">
    <property type="protein sequence ID" value="OHA08370.1"/>
    <property type="molecule type" value="Genomic_DNA"/>
</dbReference>
<name>A0A1G2L9Y2_9BACT</name>
<evidence type="ECO:0000256" key="2">
    <source>
        <dbReference type="ARBA" id="ARBA00022989"/>
    </source>
</evidence>
<evidence type="ECO:0000256" key="3">
    <source>
        <dbReference type="ARBA" id="ARBA00023136"/>
    </source>
</evidence>
<dbReference type="GO" id="GO:0030255">
    <property type="term" value="P:protein secretion by the type IV secretion system"/>
    <property type="evidence" value="ECO:0007669"/>
    <property type="project" value="InterPro"/>
</dbReference>
<evidence type="ECO:0000256" key="4">
    <source>
        <dbReference type="SAM" id="MobiDB-lite"/>
    </source>
</evidence>
<protein>
    <submittedName>
        <fullName evidence="6">Uncharacterized protein</fullName>
    </submittedName>
</protein>
<dbReference type="Proteomes" id="UP000178977">
    <property type="component" value="Unassembled WGS sequence"/>
</dbReference>
<keyword evidence="2 5" id="KW-1133">Transmembrane helix</keyword>
<dbReference type="STRING" id="1802281.A3A44_03130"/>
<evidence type="ECO:0000313" key="7">
    <source>
        <dbReference type="Proteomes" id="UP000178977"/>
    </source>
</evidence>
<feature type="transmembrane region" description="Helical" evidence="5">
    <location>
        <begin position="352"/>
        <end position="370"/>
    </location>
</feature>
<feature type="compositionally biased region" description="Pro residues" evidence="4">
    <location>
        <begin position="717"/>
        <end position="727"/>
    </location>
</feature>
<feature type="region of interest" description="Disordered" evidence="4">
    <location>
        <begin position="698"/>
        <end position="758"/>
    </location>
</feature>
<dbReference type="AlphaFoldDB" id="A0A1G2L9Y2"/>
<feature type="transmembrane region" description="Helical" evidence="5">
    <location>
        <begin position="294"/>
        <end position="316"/>
    </location>
</feature>
<keyword evidence="3 5" id="KW-0472">Membrane</keyword>
<accession>A0A1G2L9Y2</accession>
<reference evidence="6 7" key="1">
    <citation type="journal article" date="2016" name="Nat. Commun.">
        <title>Thousands of microbial genomes shed light on interconnected biogeochemical processes in an aquifer system.</title>
        <authorList>
            <person name="Anantharaman K."/>
            <person name="Brown C.T."/>
            <person name="Hug L.A."/>
            <person name="Sharon I."/>
            <person name="Castelle C.J."/>
            <person name="Probst A.J."/>
            <person name="Thomas B.C."/>
            <person name="Singh A."/>
            <person name="Wilkins M.J."/>
            <person name="Karaoz U."/>
            <person name="Brodie E.L."/>
            <person name="Williams K.H."/>
            <person name="Hubbard S.S."/>
            <person name="Banfield J.F."/>
        </authorList>
    </citation>
    <scope>NUCLEOTIDE SEQUENCE [LARGE SCALE GENOMIC DNA]</scope>
</reference>
<dbReference type="InterPro" id="IPR007688">
    <property type="entry name" value="Conjugal_tfr_TrbL/VirB6"/>
</dbReference>
<feature type="transmembrane region" description="Helical" evidence="5">
    <location>
        <begin position="123"/>
        <end position="149"/>
    </location>
</feature>
<feature type="transmembrane region" description="Helical" evidence="5">
    <location>
        <begin position="89"/>
        <end position="111"/>
    </location>
</feature>